<dbReference type="EMBL" id="MHTG01000024">
    <property type="protein sequence ID" value="OHA56998.1"/>
    <property type="molecule type" value="Genomic_DNA"/>
</dbReference>
<dbReference type="Proteomes" id="UP000176494">
    <property type="component" value="Unassembled WGS sequence"/>
</dbReference>
<comment type="caution">
    <text evidence="2">The sequence shown here is derived from an EMBL/GenBank/DDBJ whole genome shotgun (WGS) entry which is preliminary data.</text>
</comment>
<protein>
    <recommendedName>
        <fullName evidence="4">LTD domain-containing protein</fullName>
    </recommendedName>
</protein>
<evidence type="ECO:0000313" key="2">
    <source>
        <dbReference type="EMBL" id="OHA56998.1"/>
    </source>
</evidence>
<evidence type="ECO:0000256" key="1">
    <source>
        <dbReference type="SAM" id="SignalP"/>
    </source>
</evidence>
<gene>
    <name evidence="2" type="ORF">A2114_00465</name>
</gene>
<feature type="signal peptide" evidence="1">
    <location>
        <begin position="1"/>
        <end position="18"/>
    </location>
</feature>
<proteinExistence type="predicted"/>
<dbReference type="PROSITE" id="PS51257">
    <property type="entry name" value="PROKAR_LIPOPROTEIN"/>
    <property type="match status" value="1"/>
</dbReference>
<feature type="chain" id="PRO_5009584038" description="LTD domain-containing protein" evidence="1">
    <location>
        <begin position="19"/>
        <end position="166"/>
    </location>
</feature>
<reference evidence="2 3" key="1">
    <citation type="journal article" date="2016" name="Nat. Commun.">
        <title>Thousands of microbial genomes shed light on interconnected biogeochemical processes in an aquifer system.</title>
        <authorList>
            <person name="Anantharaman K."/>
            <person name="Brown C.T."/>
            <person name="Hug L.A."/>
            <person name="Sharon I."/>
            <person name="Castelle C.J."/>
            <person name="Probst A.J."/>
            <person name="Thomas B.C."/>
            <person name="Singh A."/>
            <person name="Wilkins M.J."/>
            <person name="Karaoz U."/>
            <person name="Brodie E.L."/>
            <person name="Williams K.H."/>
            <person name="Hubbard S.S."/>
            <person name="Banfield J.F."/>
        </authorList>
    </citation>
    <scope>NUCLEOTIDE SEQUENCE [LARGE SCALE GENOMIC DNA]</scope>
</reference>
<dbReference type="AlphaFoldDB" id="A0A1G2Q907"/>
<accession>A0A1G2Q907</accession>
<evidence type="ECO:0008006" key="4">
    <source>
        <dbReference type="Google" id="ProtNLM"/>
    </source>
</evidence>
<sequence length="166" mass="17367">MKKALVIFSALLAVVVMSGCPGGTPDPDPDPVGNTIKMINESGKELNVFLASTDPEGDWGEDHLGGMALANGHSFLVTELPDGKYRLLAGANNGEYALYPSNDRYNNHGGETTLVSLVGGQNAVWTVDHIGVQPDEGEGTIAYSESAPLTGLAGASRYDPTASEFD</sequence>
<keyword evidence="1" id="KW-0732">Signal</keyword>
<organism evidence="2 3">
    <name type="scientific">Candidatus Vogelbacteria bacterium GWA1_51_14</name>
    <dbReference type="NCBI Taxonomy" id="1802435"/>
    <lineage>
        <taxon>Bacteria</taxon>
        <taxon>Candidatus Vogeliibacteriota</taxon>
    </lineage>
</organism>
<name>A0A1G2Q907_9BACT</name>
<evidence type="ECO:0000313" key="3">
    <source>
        <dbReference type="Proteomes" id="UP000176494"/>
    </source>
</evidence>